<dbReference type="AlphaFoldDB" id="A0A146KH03"/>
<reference evidence="2" key="1">
    <citation type="submission" date="2015-07" db="EMBL/GenBank/DDBJ databases">
        <title>Adaptation to a free-living lifestyle via gene acquisitions in the diplomonad Trepomonas sp. PC1.</title>
        <authorList>
            <person name="Xu F."/>
            <person name="Jerlstrom-Hultqvist J."/>
            <person name="Kolisko M."/>
            <person name="Simpson A.G.B."/>
            <person name="Roger A.J."/>
            <person name="Svard S.G."/>
            <person name="Andersson J.O."/>
        </authorList>
    </citation>
    <scope>NUCLEOTIDE SEQUENCE</scope>
    <source>
        <strain evidence="2">PC1</strain>
    </source>
</reference>
<keyword evidence="1" id="KW-0812">Transmembrane</keyword>
<keyword evidence="1" id="KW-1133">Transmembrane helix</keyword>
<evidence type="ECO:0000256" key="1">
    <source>
        <dbReference type="SAM" id="Phobius"/>
    </source>
</evidence>
<dbReference type="Gene3D" id="3.40.630.30">
    <property type="match status" value="1"/>
</dbReference>
<accession>A0A146KH03</accession>
<dbReference type="PANTHER" id="PTHR42791">
    <property type="entry name" value="GNAT FAMILY ACETYLTRANSFERASE"/>
    <property type="match status" value="1"/>
</dbReference>
<proteinExistence type="predicted"/>
<gene>
    <name evidence="2" type="ORF">TPC1_11151</name>
</gene>
<dbReference type="EMBL" id="GDID01000859">
    <property type="protein sequence ID" value="JAP95747.1"/>
    <property type="molecule type" value="Transcribed_RNA"/>
</dbReference>
<evidence type="ECO:0008006" key="3">
    <source>
        <dbReference type="Google" id="ProtNLM"/>
    </source>
</evidence>
<dbReference type="InterPro" id="IPR052523">
    <property type="entry name" value="Trichothecene_AcTrans"/>
</dbReference>
<dbReference type="PANTHER" id="PTHR42791:SF1">
    <property type="entry name" value="N-ACETYLTRANSFERASE DOMAIN-CONTAINING PROTEIN"/>
    <property type="match status" value="1"/>
</dbReference>
<protein>
    <recommendedName>
        <fullName evidence="3">N-acetyltransferase domain-containing protein</fullName>
    </recommendedName>
</protein>
<sequence>LIPTKIYKLTMQKAIEQHLISQYDYDCIPQAVSQMNRSFKIENQGTITALCTFCPNYLIKKKFLFQLYSECIEVFVFRGQIDVLRPALVQAYYKQIPILLTDAIQENLLHEYTTTYNAQLIIEPVNIKRLLNQFQPEFEDKSHQKHDILIVDNDYESNCLSLLLAKAFLDDPVFISIMPLSGRRLELLIQLMTFICSETNFRGMNWLIVNSLNISEAKAGLLASPASLESGHWGRTMQQIPFLLKFVKVKDILCLDTLDKFHHKVCGQPGNHVYVGFVAASICYGGMGMGSLIMRKVNEIADQTDSFVYLENSKEVNLEFYQKMGLKTIQQLEIRNEKFNYNGMVWGMRRSNISKDLEGQVFPEQAAIVFKDTKLKHNKNCGLIFWGVVGVIVGLGVGFGIGYSSKK</sequence>
<keyword evidence="1" id="KW-0472">Membrane</keyword>
<evidence type="ECO:0000313" key="2">
    <source>
        <dbReference type="EMBL" id="JAP95747.1"/>
    </source>
</evidence>
<name>A0A146KH03_9EUKA</name>
<feature type="transmembrane region" description="Helical" evidence="1">
    <location>
        <begin position="383"/>
        <end position="403"/>
    </location>
</feature>
<organism evidence="2">
    <name type="scientific">Trepomonas sp. PC1</name>
    <dbReference type="NCBI Taxonomy" id="1076344"/>
    <lineage>
        <taxon>Eukaryota</taxon>
        <taxon>Metamonada</taxon>
        <taxon>Diplomonadida</taxon>
        <taxon>Hexamitidae</taxon>
        <taxon>Hexamitinae</taxon>
        <taxon>Trepomonas</taxon>
    </lineage>
</organism>
<feature type="non-terminal residue" evidence="2">
    <location>
        <position position="1"/>
    </location>
</feature>